<dbReference type="GeneID" id="98914864"/>
<dbReference type="InterPro" id="IPR040086">
    <property type="entry name" value="MJ0683-like"/>
</dbReference>
<dbReference type="GO" id="GO:0051536">
    <property type="term" value="F:iron-sulfur cluster binding"/>
    <property type="evidence" value="ECO:0007669"/>
    <property type="project" value="UniProtKB-KW"/>
</dbReference>
<keyword evidence="1" id="KW-0479">Metal-binding</keyword>
<dbReference type="SFLD" id="SFLDS00029">
    <property type="entry name" value="Radical_SAM"/>
    <property type="match status" value="1"/>
</dbReference>
<gene>
    <name evidence="5" type="ORF">EDD60_10538</name>
</gene>
<dbReference type="GO" id="GO:0046872">
    <property type="term" value="F:metal ion binding"/>
    <property type="evidence" value="ECO:0007669"/>
    <property type="project" value="UniProtKB-KW"/>
</dbReference>
<feature type="domain" description="Elp3/MiaA/NifB-like radical SAM core" evidence="4">
    <location>
        <begin position="22"/>
        <end position="243"/>
    </location>
</feature>
<dbReference type="AlphaFoldDB" id="A0A4R3Z678"/>
<evidence type="ECO:0000259" key="4">
    <source>
        <dbReference type="SMART" id="SM00729"/>
    </source>
</evidence>
<reference evidence="5 6" key="1">
    <citation type="submission" date="2019-03" db="EMBL/GenBank/DDBJ databases">
        <title>Genomic Encyclopedia of Type Strains, Phase IV (KMG-IV): sequencing the most valuable type-strain genomes for metagenomic binning, comparative biology and taxonomic classification.</title>
        <authorList>
            <person name="Goeker M."/>
        </authorList>
    </citation>
    <scope>NUCLEOTIDE SEQUENCE [LARGE SCALE GENOMIC DNA]</scope>
    <source>
        <strain evidence="5 6">DSM 29487</strain>
    </source>
</reference>
<comment type="caution">
    <text evidence="5">The sequence shown here is derived from an EMBL/GenBank/DDBJ whole genome shotgun (WGS) entry which is preliminary data.</text>
</comment>
<dbReference type="PANTHER" id="PTHR43432">
    <property type="entry name" value="SLR0285 PROTEIN"/>
    <property type="match status" value="1"/>
</dbReference>
<accession>A0A4R3Z678</accession>
<keyword evidence="5" id="KW-0456">Lyase</keyword>
<name>A0A4R3Z678_9FIRM</name>
<keyword evidence="2" id="KW-0408">Iron</keyword>
<keyword evidence="6" id="KW-1185">Reference proteome</keyword>
<dbReference type="RefSeq" id="WP_066449395.1">
    <property type="nucleotide sequence ID" value="NZ_JANKBF010000008.1"/>
</dbReference>
<dbReference type="SUPFAM" id="SSF102114">
    <property type="entry name" value="Radical SAM enzymes"/>
    <property type="match status" value="1"/>
</dbReference>
<evidence type="ECO:0000256" key="3">
    <source>
        <dbReference type="ARBA" id="ARBA00023014"/>
    </source>
</evidence>
<dbReference type="SMART" id="SM00729">
    <property type="entry name" value="Elp3"/>
    <property type="match status" value="1"/>
</dbReference>
<proteinExistence type="predicted"/>
<evidence type="ECO:0000313" key="6">
    <source>
        <dbReference type="Proteomes" id="UP000295515"/>
    </source>
</evidence>
<dbReference type="InterPro" id="IPR058240">
    <property type="entry name" value="rSAM_sf"/>
</dbReference>
<dbReference type="Proteomes" id="UP000295515">
    <property type="component" value="Unassembled WGS sequence"/>
</dbReference>
<keyword evidence="3" id="KW-0411">Iron-sulfur</keyword>
<evidence type="ECO:0000313" key="5">
    <source>
        <dbReference type="EMBL" id="TCW00945.1"/>
    </source>
</evidence>
<dbReference type="SFLD" id="SFLDG01084">
    <property type="entry name" value="Uncharacterised_Radical_SAM_Su"/>
    <property type="match status" value="1"/>
</dbReference>
<dbReference type="Gene3D" id="3.80.30.30">
    <property type="match status" value="1"/>
</dbReference>
<dbReference type="Pfam" id="PF04055">
    <property type="entry name" value="Radical_SAM"/>
    <property type="match status" value="1"/>
</dbReference>
<organism evidence="5 6">
    <name type="scientific">Longibaculum muris</name>
    <dbReference type="NCBI Taxonomy" id="1796628"/>
    <lineage>
        <taxon>Bacteria</taxon>
        <taxon>Bacillati</taxon>
        <taxon>Bacillota</taxon>
        <taxon>Erysipelotrichia</taxon>
        <taxon>Erysipelotrichales</taxon>
        <taxon>Coprobacillaceae</taxon>
        <taxon>Longibaculum</taxon>
    </lineage>
</organism>
<sequence length="295" mass="34626">MQTIEAKTILSKTKNPQYWFGNDYNMNLYRGCHHGCIYCDSRSECYQNDEFDIVKVKANALTILNQELMKKKYKGVVGIGAMSDTYNRFEEQEEITRGALKLLAQYHFGVSLETKSDLVVRDIDLFLAIQKYNDVIVKMTITTYDDELSKIIEPHVCVSSKRFLAIQKMSEAGLFTGVLMQPLLPFINDTEENVVQIVKMAHEHGAHFIHAFFGVTLRDRQRDYYYQKLDEHFPGLKEKYIKRYGARYVCNSKNIHHLRYVFQRECEKYGLLYKMEDIIKAYKTHQQTVEQLSLF</sequence>
<dbReference type="GO" id="GO:0016829">
    <property type="term" value="F:lyase activity"/>
    <property type="evidence" value="ECO:0007669"/>
    <property type="project" value="UniProtKB-KW"/>
</dbReference>
<evidence type="ECO:0000256" key="1">
    <source>
        <dbReference type="ARBA" id="ARBA00022723"/>
    </source>
</evidence>
<dbReference type="EMBL" id="SMCQ01000005">
    <property type="protein sequence ID" value="TCW00945.1"/>
    <property type="molecule type" value="Genomic_DNA"/>
</dbReference>
<dbReference type="CDD" id="cd01335">
    <property type="entry name" value="Radical_SAM"/>
    <property type="match status" value="1"/>
</dbReference>
<dbReference type="InterPro" id="IPR006638">
    <property type="entry name" value="Elp3/MiaA/NifB-like_rSAM"/>
</dbReference>
<dbReference type="PANTHER" id="PTHR43432:SF5">
    <property type="entry name" value="ELP3_MIAA_NIFB-LIKE RADICAL SAM CORE DOMAIN-CONTAINING PROTEIN"/>
    <property type="match status" value="1"/>
</dbReference>
<dbReference type="InterPro" id="IPR007197">
    <property type="entry name" value="rSAM"/>
</dbReference>
<evidence type="ECO:0000256" key="2">
    <source>
        <dbReference type="ARBA" id="ARBA00023004"/>
    </source>
</evidence>
<protein>
    <submittedName>
        <fullName evidence="5">DNA repair photolyase</fullName>
    </submittedName>
</protein>